<evidence type="ECO:0000313" key="1">
    <source>
        <dbReference type="EMBL" id="QPB44258.1"/>
    </source>
</evidence>
<organism evidence="1 2">
    <name type="scientific">Medusavirus stheno T3</name>
    <dbReference type="NCBI Taxonomy" id="3069717"/>
    <lineage>
        <taxon>Viruses</taxon>
        <taxon>Varidnaviria</taxon>
        <taxon>Bamfordvirae</taxon>
        <taxon>Nucleocytoviricota</taxon>
        <taxon>Megaviricetes</taxon>
        <taxon>Mamonoviridae</taxon>
        <taxon>Medusavirus</taxon>
        <taxon>Medusavirus sthenus</taxon>
    </lineage>
</organism>
<sequence length="709" mass="70523">MGRRVFWLPAKCVGHKDLAGERIADASQARLRFYVTVVNQCRTMSRAYIISNDVALQQYTAGRLIATTDTGRLKVADDLDVKTVLASSLGSAGGIATLDASGRIPPEQLANVGFPSTKGTLIVGDGTESIDLDVGADGAILRANSGAQSGLEWDSGGIDHLTEVTNVGVNTHAQLDAFVASKGQLYGLASLDGTGNVPLVQLGNVPALPTTKGILITGNGSASATLAAGTTNQVLTADSTTATGLAYKQVDHANLANKGTNTHTQIDTFISSKGAASGLATLDGTGNVPLAQLGNVPAGSALPVAKGVLITGNGSASTNLAVGASNNQLLTVDSTTATGLKWAQGDHATLANVGTNTHAQLDTFLASKGAVNGLATLDGAGQVPLAQLGNVPAGTALPTTKGVLITGNGSASTNLAVGTNNLVLTADSTAATGLAYKAVDHVNLTNKGTNTHAQIDTFISSKGAASGLATLDGTGNVPLAQLGNVPAGSALPVTKGVLITGDGSASANLAVGTNNQLLTADSTAPNGIKWAQGDHTALSNVGTNTHAQIDTFIASKGTNNGLATLDGTGQVPASQLGNAPSSSAAGTLVTNTFTGAGTFDLWSRTLATAGNAVGIATEAFVAANQGVLANTGTWMLLHTVGAASGIPDTSTPAGVVVATQAGSGLTGTSAQFAVTAGNGSTTNGDVILRVTQDRTTTWTAIIRSISSNV</sequence>
<proteinExistence type="predicted"/>
<evidence type="ECO:0000313" key="2">
    <source>
        <dbReference type="Proteomes" id="UP001162098"/>
    </source>
</evidence>
<dbReference type="KEGG" id="vg:80543454"/>
<dbReference type="Proteomes" id="UP001162098">
    <property type="component" value="Segment"/>
</dbReference>
<accession>A0A7S8BEM5</accession>
<dbReference type="EMBL" id="MW018138">
    <property type="protein sequence ID" value="QPB44258.1"/>
    <property type="molecule type" value="Genomic_DNA"/>
</dbReference>
<keyword evidence="2" id="KW-1185">Reference proteome</keyword>
<protein>
    <submittedName>
        <fullName evidence="1">Uncharacterized protein</fullName>
    </submittedName>
</protein>
<reference evidence="1 2" key="1">
    <citation type="submission" date="2020-09" db="EMBL/GenBank/DDBJ databases">
        <authorList>
            <person name="Zhang R."/>
            <person name="Garcia K."/>
            <person name="Ogata H."/>
        </authorList>
    </citation>
    <scope>NUCLEOTIDE SEQUENCE [LARGE SCALE GENOMIC DNA]</scope>
    <source>
        <strain evidence="2">stheno</strain>
    </source>
</reference>
<name>A0A7S8BEM5_9VIRU</name>